<feature type="compositionally biased region" description="Basic residues" evidence="1">
    <location>
        <begin position="1"/>
        <end position="15"/>
    </location>
</feature>
<name>A0A0A8YDI6_ARUDO</name>
<feature type="compositionally biased region" description="Basic residues" evidence="1">
    <location>
        <begin position="23"/>
        <end position="37"/>
    </location>
</feature>
<accession>A0A0A8YDI6</accession>
<evidence type="ECO:0000256" key="1">
    <source>
        <dbReference type="SAM" id="MobiDB-lite"/>
    </source>
</evidence>
<reference evidence="2" key="2">
    <citation type="journal article" date="2015" name="Data Brief">
        <title>Shoot transcriptome of the giant reed, Arundo donax.</title>
        <authorList>
            <person name="Barrero R.A."/>
            <person name="Guerrero F.D."/>
            <person name="Moolhuijzen P."/>
            <person name="Goolsby J.A."/>
            <person name="Tidwell J."/>
            <person name="Bellgard S.E."/>
            <person name="Bellgard M.I."/>
        </authorList>
    </citation>
    <scope>NUCLEOTIDE SEQUENCE</scope>
    <source>
        <tissue evidence="2">Shoot tissue taken approximately 20 cm above the soil surface</tissue>
    </source>
</reference>
<proteinExistence type="predicted"/>
<feature type="region of interest" description="Disordered" evidence="1">
    <location>
        <begin position="1"/>
        <end position="37"/>
    </location>
</feature>
<dbReference type="AlphaFoldDB" id="A0A0A8YDI6"/>
<sequence>MRWCRRGRARARRRCPGGSPGWRSRRASGRRRRSWGA</sequence>
<protein>
    <submittedName>
        <fullName evidence="2">Uncharacterized protein</fullName>
    </submittedName>
</protein>
<organism evidence="2">
    <name type="scientific">Arundo donax</name>
    <name type="common">Giant reed</name>
    <name type="synonym">Donax arundinaceus</name>
    <dbReference type="NCBI Taxonomy" id="35708"/>
    <lineage>
        <taxon>Eukaryota</taxon>
        <taxon>Viridiplantae</taxon>
        <taxon>Streptophyta</taxon>
        <taxon>Embryophyta</taxon>
        <taxon>Tracheophyta</taxon>
        <taxon>Spermatophyta</taxon>
        <taxon>Magnoliopsida</taxon>
        <taxon>Liliopsida</taxon>
        <taxon>Poales</taxon>
        <taxon>Poaceae</taxon>
        <taxon>PACMAD clade</taxon>
        <taxon>Arundinoideae</taxon>
        <taxon>Arundineae</taxon>
        <taxon>Arundo</taxon>
    </lineage>
</organism>
<evidence type="ECO:0000313" key="2">
    <source>
        <dbReference type="EMBL" id="JAD21127.1"/>
    </source>
</evidence>
<dbReference type="EMBL" id="GBRH01276768">
    <property type="protein sequence ID" value="JAD21127.1"/>
    <property type="molecule type" value="Transcribed_RNA"/>
</dbReference>
<reference evidence="2" key="1">
    <citation type="submission" date="2014-09" db="EMBL/GenBank/DDBJ databases">
        <authorList>
            <person name="Magalhaes I.L.F."/>
            <person name="Oliveira U."/>
            <person name="Santos F.R."/>
            <person name="Vidigal T.H.D.A."/>
            <person name="Brescovit A.D."/>
            <person name="Santos A.J."/>
        </authorList>
    </citation>
    <scope>NUCLEOTIDE SEQUENCE</scope>
    <source>
        <tissue evidence="2">Shoot tissue taken approximately 20 cm above the soil surface</tissue>
    </source>
</reference>